<proteinExistence type="predicted"/>
<sequence length="192" mass="21308">MQEAAGDASAAPAAQELEAFKFMVPTDTPHILYFKADKDTDWGDKPFPSKITIRQTFRYPKAWATKNDKTAKELKAKLSLRVRWTDGQDMPYEKRLEHTPSDAMKFGEISEPATGKGAHLREATLTIDQKARKGIRKEIEAFLVGLADHPGANYVAADSKDLVVYGDLLLESRGDAIVTLKNTISVKISVED</sequence>
<accession>A0A2S8GM14</accession>
<evidence type="ECO:0000313" key="2">
    <source>
        <dbReference type="Proteomes" id="UP000237819"/>
    </source>
</evidence>
<reference evidence="1 2" key="1">
    <citation type="submission" date="2018-02" db="EMBL/GenBank/DDBJ databases">
        <title>Comparative genomes isolates from brazilian mangrove.</title>
        <authorList>
            <person name="Araujo J.E."/>
            <person name="Taketani R.G."/>
            <person name="Silva M.C.P."/>
            <person name="Loureco M.V."/>
            <person name="Andreote F.D."/>
        </authorList>
    </citation>
    <scope>NUCLEOTIDE SEQUENCE [LARGE SCALE GENOMIC DNA]</scope>
    <source>
        <strain evidence="1 2">Nap-Phe MGV</strain>
    </source>
</reference>
<dbReference type="AlphaFoldDB" id="A0A2S8GM14"/>
<dbReference type="RefSeq" id="WP_105335968.1">
    <property type="nucleotide sequence ID" value="NZ_PUHZ01000014.1"/>
</dbReference>
<dbReference type="EMBL" id="PUHZ01000014">
    <property type="protein sequence ID" value="PQO45477.1"/>
    <property type="molecule type" value="Genomic_DNA"/>
</dbReference>
<comment type="caution">
    <text evidence="1">The sequence shown here is derived from an EMBL/GenBank/DDBJ whole genome shotgun (WGS) entry which is preliminary data.</text>
</comment>
<dbReference type="Proteomes" id="UP000237819">
    <property type="component" value="Unassembled WGS sequence"/>
</dbReference>
<organism evidence="1 2">
    <name type="scientific">Blastopirellula marina</name>
    <dbReference type="NCBI Taxonomy" id="124"/>
    <lineage>
        <taxon>Bacteria</taxon>
        <taxon>Pseudomonadati</taxon>
        <taxon>Planctomycetota</taxon>
        <taxon>Planctomycetia</taxon>
        <taxon>Pirellulales</taxon>
        <taxon>Pirellulaceae</taxon>
        <taxon>Blastopirellula</taxon>
    </lineage>
</organism>
<name>A0A2S8GM14_9BACT</name>
<evidence type="ECO:0000313" key="1">
    <source>
        <dbReference type="EMBL" id="PQO45477.1"/>
    </source>
</evidence>
<gene>
    <name evidence="1" type="ORF">C5Y93_13580</name>
</gene>
<protein>
    <submittedName>
        <fullName evidence="1">Uncharacterized protein</fullName>
    </submittedName>
</protein>